<proteinExistence type="predicted"/>
<evidence type="ECO:0000259" key="1">
    <source>
        <dbReference type="Pfam" id="PF05678"/>
    </source>
</evidence>
<name>A0A438HZS9_VITVI</name>
<feature type="domain" description="VQ" evidence="1">
    <location>
        <begin position="16"/>
        <end position="38"/>
    </location>
</feature>
<reference evidence="3 4" key="1">
    <citation type="journal article" date="2018" name="PLoS Genet.">
        <title>Population sequencing reveals clonal diversity and ancestral inbreeding in the grapevine cultivar Chardonnay.</title>
        <authorList>
            <person name="Roach M.J."/>
            <person name="Johnson D.L."/>
            <person name="Bohlmann J."/>
            <person name="van Vuuren H.J."/>
            <person name="Jones S.J."/>
            <person name="Pretorius I.S."/>
            <person name="Schmidt S.A."/>
            <person name="Borneman A.R."/>
        </authorList>
    </citation>
    <scope>NUCLEOTIDE SEQUENCE [LARGE SCALE GENOMIC DNA]</scope>
    <source>
        <strain evidence="4">cv. Chardonnay</strain>
        <strain evidence="3">I10V1</strain>
        <tissue evidence="3">Leaf</tissue>
    </source>
</reference>
<dbReference type="EMBL" id="QGNW01000159">
    <property type="protein sequence ID" value="RVW89974.1"/>
    <property type="molecule type" value="Genomic_DNA"/>
</dbReference>
<protein>
    <recommendedName>
        <fullName evidence="1">VQ domain-containing protein</fullName>
    </recommendedName>
</protein>
<evidence type="ECO:0000313" key="4">
    <source>
        <dbReference type="Proteomes" id="UP000288805"/>
    </source>
</evidence>
<dbReference type="InterPro" id="IPR039608">
    <property type="entry name" value="VQ_1/10"/>
</dbReference>
<evidence type="ECO:0000313" key="3">
    <source>
        <dbReference type="EMBL" id="RVW89974.1"/>
    </source>
</evidence>
<dbReference type="Pfam" id="PF05678">
    <property type="entry name" value="VQ"/>
    <property type="match status" value="1"/>
</dbReference>
<accession>A0A438HZS9</accession>
<sequence length="96" mass="10841">MDCKNRKPVKVVIIGTQYIETNPLSFKSVVQSLTGKDSCVAWVEESSYKSRKRRRTVDKSSGDAAAELSNCRSFNDWDGLMLELPPAEELSWVWGN</sequence>
<dbReference type="PANTHER" id="PTHR34777">
    <property type="entry name" value="VQ MOTIF-CONTAINING PROTEIN 10"/>
    <property type="match status" value="1"/>
</dbReference>
<dbReference type="OrthoDB" id="691083at2759"/>
<gene>
    <name evidence="3" type="ORF">CK203_036506</name>
    <name evidence="2" type="ORF">CK203_098257</name>
</gene>
<dbReference type="KEGG" id="vvi:109123278"/>
<dbReference type="Proteomes" id="UP000288805">
    <property type="component" value="Unassembled WGS sequence"/>
</dbReference>
<dbReference type="PANTHER" id="PTHR34777:SF25">
    <property type="entry name" value="VQ DOMAIN-CONTAINING PROTEIN"/>
    <property type="match status" value="1"/>
</dbReference>
<dbReference type="Gramene" id="Vitis10g01177.t01">
    <property type="protein sequence ID" value="Vitis10g01177.t01.CDS"/>
    <property type="gene ID" value="Vitis10g01177"/>
</dbReference>
<dbReference type="InterPro" id="IPR008889">
    <property type="entry name" value="VQ"/>
</dbReference>
<dbReference type="EMBL" id="QGNW01001618">
    <property type="protein sequence ID" value="RVW34948.1"/>
    <property type="molecule type" value="Genomic_DNA"/>
</dbReference>
<dbReference type="AlphaFoldDB" id="A0A438HZS9"/>
<evidence type="ECO:0000313" key="2">
    <source>
        <dbReference type="EMBL" id="RVW34948.1"/>
    </source>
</evidence>
<organism evidence="3 4">
    <name type="scientific">Vitis vinifera</name>
    <name type="common">Grape</name>
    <dbReference type="NCBI Taxonomy" id="29760"/>
    <lineage>
        <taxon>Eukaryota</taxon>
        <taxon>Viridiplantae</taxon>
        <taxon>Streptophyta</taxon>
        <taxon>Embryophyta</taxon>
        <taxon>Tracheophyta</taxon>
        <taxon>Spermatophyta</taxon>
        <taxon>Magnoliopsida</taxon>
        <taxon>eudicotyledons</taxon>
        <taxon>Gunneridae</taxon>
        <taxon>Pentapetalae</taxon>
        <taxon>rosids</taxon>
        <taxon>Vitales</taxon>
        <taxon>Vitaceae</taxon>
        <taxon>Viteae</taxon>
        <taxon>Vitis</taxon>
    </lineage>
</organism>
<comment type="caution">
    <text evidence="3">The sequence shown here is derived from an EMBL/GenBank/DDBJ whole genome shotgun (WGS) entry which is preliminary data.</text>
</comment>